<gene>
    <name evidence="2" type="ORF">GWI33_006195</name>
</gene>
<dbReference type="OrthoDB" id="6727744at2759"/>
<evidence type="ECO:0000313" key="3">
    <source>
        <dbReference type="Proteomes" id="UP000625711"/>
    </source>
</evidence>
<dbReference type="Proteomes" id="UP000625711">
    <property type="component" value="Unassembled WGS sequence"/>
</dbReference>
<keyword evidence="3" id="KW-1185">Reference proteome</keyword>
<keyword evidence="1" id="KW-0472">Membrane</keyword>
<reference evidence="2" key="1">
    <citation type="submission" date="2020-08" db="EMBL/GenBank/DDBJ databases">
        <title>Genome sequencing and assembly of the red palm weevil Rhynchophorus ferrugineus.</title>
        <authorList>
            <person name="Dias G.B."/>
            <person name="Bergman C.M."/>
            <person name="Manee M."/>
        </authorList>
    </citation>
    <scope>NUCLEOTIDE SEQUENCE</scope>
    <source>
        <strain evidence="2">AA-2017</strain>
        <tissue evidence="2">Whole larva</tissue>
    </source>
</reference>
<feature type="transmembrane region" description="Helical" evidence="1">
    <location>
        <begin position="52"/>
        <end position="75"/>
    </location>
</feature>
<feature type="transmembrane region" description="Helical" evidence="1">
    <location>
        <begin position="108"/>
        <end position="133"/>
    </location>
</feature>
<evidence type="ECO:0000256" key="1">
    <source>
        <dbReference type="SAM" id="Phobius"/>
    </source>
</evidence>
<keyword evidence="1" id="KW-1133">Transmembrane helix</keyword>
<feature type="transmembrane region" description="Helical" evidence="1">
    <location>
        <begin position="20"/>
        <end position="40"/>
    </location>
</feature>
<keyword evidence="1" id="KW-0812">Transmembrane</keyword>
<comment type="caution">
    <text evidence="2">The sequence shown here is derived from an EMBL/GenBank/DDBJ whole genome shotgun (WGS) entry which is preliminary data.</text>
</comment>
<protein>
    <submittedName>
        <fullName evidence="2">Uncharacterized protein</fullName>
    </submittedName>
</protein>
<name>A0A834ILX3_RHYFE</name>
<evidence type="ECO:0000313" key="2">
    <source>
        <dbReference type="EMBL" id="KAF7280283.1"/>
    </source>
</evidence>
<dbReference type="AlphaFoldDB" id="A0A834ILX3"/>
<dbReference type="EMBL" id="JAACXV010000309">
    <property type="protein sequence ID" value="KAF7280283.1"/>
    <property type="molecule type" value="Genomic_DNA"/>
</dbReference>
<sequence>MVARKLNLRFFISLKTWAMIMALTNLALGIGILIGGGVWLNKNHVEETFHTYFAVGVGVGILNLLSGTVLIVAIVQGKDKWVLLYILLEFIIAFVLTIFSAMNVYNEFSIVLFGLLCLCPILWIGLCNVYAFYVELYNYNNSSVLAGVEEIACNLRTNPLVSFPEKTLDTTTV</sequence>
<proteinExistence type="predicted"/>
<accession>A0A834ILX3</accession>
<organism evidence="2 3">
    <name type="scientific">Rhynchophorus ferrugineus</name>
    <name type="common">Red palm weevil</name>
    <name type="synonym">Curculio ferrugineus</name>
    <dbReference type="NCBI Taxonomy" id="354439"/>
    <lineage>
        <taxon>Eukaryota</taxon>
        <taxon>Metazoa</taxon>
        <taxon>Ecdysozoa</taxon>
        <taxon>Arthropoda</taxon>
        <taxon>Hexapoda</taxon>
        <taxon>Insecta</taxon>
        <taxon>Pterygota</taxon>
        <taxon>Neoptera</taxon>
        <taxon>Endopterygota</taxon>
        <taxon>Coleoptera</taxon>
        <taxon>Polyphaga</taxon>
        <taxon>Cucujiformia</taxon>
        <taxon>Curculionidae</taxon>
        <taxon>Dryophthorinae</taxon>
        <taxon>Rhynchophorus</taxon>
    </lineage>
</organism>
<feature type="transmembrane region" description="Helical" evidence="1">
    <location>
        <begin position="82"/>
        <end position="102"/>
    </location>
</feature>